<dbReference type="Pfam" id="PF13426">
    <property type="entry name" value="PAS_9"/>
    <property type="match status" value="2"/>
</dbReference>
<feature type="domain" description="Response regulatory" evidence="9">
    <location>
        <begin position="1002"/>
        <end position="1121"/>
    </location>
</feature>
<dbReference type="PRINTS" id="PR00344">
    <property type="entry name" value="BCTRLSENSOR"/>
</dbReference>
<dbReference type="CDD" id="cd00082">
    <property type="entry name" value="HisKA"/>
    <property type="match status" value="1"/>
</dbReference>
<dbReference type="NCBIfam" id="TIGR00229">
    <property type="entry name" value="sensory_box"/>
    <property type="match status" value="3"/>
</dbReference>
<feature type="signal peptide" evidence="7">
    <location>
        <begin position="1"/>
        <end position="23"/>
    </location>
</feature>
<dbReference type="InterPro" id="IPR004358">
    <property type="entry name" value="Sig_transdc_His_kin-like_C"/>
</dbReference>
<dbReference type="InterPro" id="IPR003594">
    <property type="entry name" value="HATPase_dom"/>
</dbReference>
<dbReference type="SMART" id="SM00086">
    <property type="entry name" value="PAC"/>
    <property type="match status" value="2"/>
</dbReference>
<dbReference type="InterPro" id="IPR000700">
    <property type="entry name" value="PAS-assoc_C"/>
</dbReference>
<name>A0A2Z6AZD0_9BACT</name>
<organism evidence="12 13">
    <name type="scientific">Desulfovibrio ferrophilus</name>
    <dbReference type="NCBI Taxonomy" id="241368"/>
    <lineage>
        <taxon>Bacteria</taxon>
        <taxon>Pseudomonadati</taxon>
        <taxon>Thermodesulfobacteriota</taxon>
        <taxon>Desulfovibrionia</taxon>
        <taxon>Desulfovibrionales</taxon>
        <taxon>Desulfovibrionaceae</taxon>
        <taxon>Desulfovibrio</taxon>
    </lineage>
</organism>
<dbReference type="EC" id="2.7.13.3" evidence="2"/>
<dbReference type="FunFam" id="3.30.565.10:FF:000010">
    <property type="entry name" value="Sensor histidine kinase RcsC"/>
    <property type="match status" value="1"/>
</dbReference>
<dbReference type="InterPro" id="IPR001789">
    <property type="entry name" value="Sig_transdc_resp-reg_receiver"/>
</dbReference>
<keyword evidence="3 6" id="KW-0597">Phosphoprotein</keyword>
<evidence type="ECO:0000256" key="1">
    <source>
        <dbReference type="ARBA" id="ARBA00000085"/>
    </source>
</evidence>
<dbReference type="Gene3D" id="3.30.565.10">
    <property type="entry name" value="Histidine kinase-like ATPase, C-terminal domain"/>
    <property type="match status" value="1"/>
</dbReference>
<dbReference type="Proteomes" id="UP000269883">
    <property type="component" value="Chromosome"/>
</dbReference>
<dbReference type="EMBL" id="AP017378">
    <property type="protein sequence ID" value="BBD08624.1"/>
    <property type="molecule type" value="Genomic_DNA"/>
</dbReference>
<evidence type="ECO:0000256" key="3">
    <source>
        <dbReference type="ARBA" id="ARBA00022553"/>
    </source>
</evidence>
<evidence type="ECO:0000259" key="11">
    <source>
        <dbReference type="PROSITE" id="PS50113"/>
    </source>
</evidence>
<keyword evidence="5 12" id="KW-0418">Kinase</keyword>
<dbReference type="CDD" id="cd17546">
    <property type="entry name" value="REC_hyHK_CKI1_RcsC-like"/>
    <property type="match status" value="1"/>
</dbReference>
<dbReference type="SUPFAM" id="SSF47384">
    <property type="entry name" value="Homodimeric domain of signal transducing histidine kinase"/>
    <property type="match status" value="1"/>
</dbReference>
<dbReference type="Gene3D" id="3.30.450.20">
    <property type="entry name" value="PAS domain"/>
    <property type="match status" value="3"/>
</dbReference>
<dbReference type="SUPFAM" id="SSF55785">
    <property type="entry name" value="PYP-like sensor domain (PAS domain)"/>
    <property type="match status" value="3"/>
</dbReference>
<accession>A0A2Z6AZD0</accession>
<dbReference type="InterPro" id="IPR036097">
    <property type="entry name" value="HisK_dim/P_sf"/>
</dbReference>
<evidence type="ECO:0000313" key="13">
    <source>
        <dbReference type="Proteomes" id="UP000269883"/>
    </source>
</evidence>
<evidence type="ECO:0000313" key="12">
    <source>
        <dbReference type="EMBL" id="BBD08624.1"/>
    </source>
</evidence>
<dbReference type="PROSITE" id="PS50113">
    <property type="entry name" value="PAC"/>
    <property type="match status" value="1"/>
</dbReference>
<dbReference type="SMART" id="SM00388">
    <property type="entry name" value="HisKA"/>
    <property type="match status" value="1"/>
</dbReference>
<feature type="domain" description="PAS" evidence="10">
    <location>
        <begin position="379"/>
        <end position="436"/>
    </location>
</feature>
<feature type="domain" description="Histidine kinase" evidence="8">
    <location>
        <begin position="757"/>
        <end position="979"/>
    </location>
</feature>
<dbReference type="CDD" id="cd00130">
    <property type="entry name" value="PAS"/>
    <property type="match status" value="3"/>
</dbReference>
<dbReference type="GO" id="GO:0000155">
    <property type="term" value="F:phosphorelay sensor kinase activity"/>
    <property type="evidence" value="ECO:0007669"/>
    <property type="project" value="InterPro"/>
</dbReference>
<evidence type="ECO:0000256" key="4">
    <source>
        <dbReference type="ARBA" id="ARBA00022679"/>
    </source>
</evidence>
<dbReference type="InterPro" id="IPR035965">
    <property type="entry name" value="PAS-like_dom_sf"/>
</dbReference>
<dbReference type="PROSITE" id="PS50110">
    <property type="entry name" value="RESPONSE_REGULATORY"/>
    <property type="match status" value="1"/>
</dbReference>
<evidence type="ECO:0000256" key="6">
    <source>
        <dbReference type="PROSITE-ProRule" id="PRU00169"/>
    </source>
</evidence>
<sequence length="1124" mass="124097">MIPAYARLFITCLILLFCSNANSASNDQRALLISSYHPGFPTFFQQIDGIKSIFEPAGVMLDVEFMDSKRFPGPEDIAHFKRQLSHKLAVAPRYDIILTSDDNALRFALDNRHKLFPSIPLVFCGLNNVNLALAQDAEPNITGVIESISLSETLALIHRLSPSTTQVAVIADGTPSGQSDLRKLRRLSQTNPNLEIHELLLADMSFEELTQKLSKLGKNTSILLLSAYRDKSGLSMSFADSLSLIRRHAKAPVFHLWEHGLGQGILGGKVVSHESQGRTAAQLALRILQGELAEQIKVVPGEAANLYIFDALELKRWNISEDLLPPGSLLLNRPKTFYETHQSLIQISGGAILILLVVIALLTKTLRALRRAETALIESEAKYRGYIENAPDGLFVFDKTGRFHEVNRAGCEMTGYTQDEFLQLNFPNPLAEHDHPRAQNNFAMLIEKGTVQAQYDVRRKDGTIISVLTTAAKLSDNLFVALGKDITELQKTKEALEQSKSRHSIVFNNSPLGIILYNEQGTIVDCNERFIDIMGSSRHQLIGFNTIGQTESNELRQALKTALNGEIGIFEGPYVSVTGGKASYIRVNFNPVHPGKSPTEVIATLEDFSQRIQAEQALRESEERHTALSRATAEAIFISDKGVCIEANQSASDMFGYSNEELIGIFGTDVIAPESRELVKQNILSGAENPYEALAVRKDGSTFWAEFQGRMFTYKGKPTRATAVRDITMRKEAERTLLQAKEQAEAVSRAKSQFLANMSHEIRTPINGVMGMLQLMGMTPLNHDQREYVDNAVLSCQRLTRLLGDILDMSRIEAGKIQLRDELISMSEILDEVKSTYSTLATSAGIELNIRCHPEVPPQVIGDELRLRQILLNLVGNACKFTQHGAVSIDVSRLETSKPETSRLLFMVSDTGPGISDALVDSMFSTFTQAEGTYSRKHQGAGLGLPIVKNLVELLEGSLAVESLPGQGTTFYISIGFKLPTQEKSISMPTPPKTAQAASKAKILLVEDERISSLSLVKMLENQGCTVRAAYNGQQALDTLREESFDCIFMDIQMPLMDGLEATKIIRTSPEFVHRAHIPIVAMTAHAMAGDRAGFMEGGMTAYVSKPVEFSEILDVLQEVLENK</sequence>
<protein>
    <recommendedName>
        <fullName evidence="2">histidine kinase</fullName>
        <ecNumber evidence="2">2.7.13.3</ecNumber>
    </recommendedName>
</protein>
<dbReference type="InterPro" id="IPR005467">
    <property type="entry name" value="His_kinase_dom"/>
</dbReference>
<dbReference type="Pfam" id="PF02518">
    <property type="entry name" value="HATPase_c"/>
    <property type="match status" value="1"/>
</dbReference>
<feature type="modified residue" description="4-aspartylphosphate" evidence="6">
    <location>
        <position position="1051"/>
    </location>
</feature>
<dbReference type="CDD" id="cd16922">
    <property type="entry name" value="HATPase_EvgS-ArcB-TorS-like"/>
    <property type="match status" value="1"/>
</dbReference>
<dbReference type="OrthoDB" id="5442910at2"/>
<dbReference type="AlphaFoldDB" id="A0A2Z6AZD0"/>
<dbReference type="Pfam" id="PF04392">
    <property type="entry name" value="ABC_sub_bind"/>
    <property type="match status" value="1"/>
</dbReference>
<dbReference type="SUPFAM" id="SSF55874">
    <property type="entry name" value="ATPase domain of HSP90 chaperone/DNA topoisomerase II/histidine kinase"/>
    <property type="match status" value="1"/>
</dbReference>
<dbReference type="SMART" id="SM00091">
    <property type="entry name" value="PAS"/>
    <property type="match status" value="3"/>
</dbReference>
<dbReference type="InterPro" id="IPR003661">
    <property type="entry name" value="HisK_dim/P_dom"/>
</dbReference>
<dbReference type="InterPro" id="IPR011006">
    <property type="entry name" value="CheY-like_superfamily"/>
</dbReference>
<evidence type="ECO:0000259" key="10">
    <source>
        <dbReference type="PROSITE" id="PS50112"/>
    </source>
</evidence>
<evidence type="ECO:0000259" key="8">
    <source>
        <dbReference type="PROSITE" id="PS50109"/>
    </source>
</evidence>
<feature type="domain" description="PAC" evidence="11">
    <location>
        <begin position="689"/>
        <end position="739"/>
    </location>
</feature>
<dbReference type="Gene3D" id="3.40.50.2300">
    <property type="match status" value="3"/>
</dbReference>
<dbReference type="KEGG" id="dfl:DFE_1898"/>
<comment type="catalytic activity">
    <reaction evidence="1">
        <text>ATP + protein L-histidine = ADP + protein N-phospho-L-histidine.</text>
        <dbReference type="EC" id="2.7.13.3"/>
    </reaction>
</comment>
<gene>
    <name evidence="12" type="ORF">DFE_1898</name>
</gene>
<dbReference type="InterPro" id="IPR001610">
    <property type="entry name" value="PAC"/>
</dbReference>
<proteinExistence type="predicted"/>
<evidence type="ECO:0000259" key="9">
    <source>
        <dbReference type="PROSITE" id="PS50110"/>
    </source>
</evidence>
<dbReference type="Pfam" id="PF13188">
    <property type="entry name" value="PAS_8"/>
    <property type="match status" value="1"/>
</dbReference>
<keyword evidence="13" id="KW-1185">Reference proteome</keyword>
<evidence type="ECO:0000256" key="2">
    <source>
        <dbReference type="ARBA" id="ARBA00012438"/>
    </source>
</evidence>
<dbReference type="PANTHER" id="PTHR43047">
    <property type="entry name" value="TWO-COMPONENT HISTIDINE PROTEIN KINASE"/>
    <property type="match status" value="1"/>
</dbReference>
<dbReference type="PROSITE" id="PS50112">
    <property type="entry name" value="PAS"/>
    <property type="match status" value="3"/>
</dbReference>
<dbReference type="InterPro" id="IPR000014">
    <property type="entry name" value="PAS"/>
</dbReference>
<dbReference type="InterPro" id="IPR007487">
    <property type="entry name" value="ABC_transpt-TYRBP-like"/>
</dbReference>
<dbReference type="Pfam" id="PF00072">
    <property type="entry name" value="Response_reg"/>
    <property type="match status" value="1"/>
</dbReference>
<feature type="domain" description="PAS" evidence="10">
    <location>
        <begin position="499"/>
        <end position="564"/>
    </location>
</feature>
<feature type="chain" id="PRO_5016413931" description="histidine kinase" evidence="7">
    <location>
        <begin position="24"/>
        <end position="1124"/>
    </location>
</feature>
<dbReference type="InterPro" id="IPR036890">
    <property type="entry name" value="HATPase_C_sf"/>
</dbReference>
<dbReference type="SMART" id="SM00448">
    <property type="entry name" value="REC"/>
    <property type="match status" value="1"/>
</dbReference>
<reference evidence="12 13" key="1">
    <citation type="journal article" date="2018" name="Sci. Adv.">
        <title>Multi-heme cytochromes provide a pathway for survival in energy-limited environments.</title>
        <authorList>
            <person name="Deng X."/>
            <person name="Dohmae N."/>
            <person name="Nealson K.H."/>
            <person name="Hashimoto K."/>
            <person name="Okamoto A."/>
        </authorList>
    </citation>
    <scope>NUCLEOTIDE SEQUENCE [LARGE SCALE GENOMIC DNA]</scope>
    <source>
        <strain evidence="12 13">IS5</strain>
    </source>
</reference>
<evidence type="ECO:0000256" key="7">
    <source>
        <dbReference type="SAM" id="SignalP"/>
    </source>
</evidence>
<dbReference type="RefSeq" id="WP_126378870.1">
    <property type="nucleotide sequence ID" value="NZ_AP017378.1"/>
</dbReference>
<keyword evidence="7" id="KW-0732">Signal</keyword>
<dbReference type="PROSITE" id="PS50109">
    <property type="entry name" value="HIS_KIN"/>
    <property type="match status" value="1"/>
</dbReference>
<dbReference type="Pfam" id="PF00512">
    <property type="entry name" value="HisKA"/>
    <property type="match status" value="1"/>
</dbReference>
<dbReference type="SMART" id="SM00387">
    <property type="entry name" value="HATPase_c"/>
    <property type="match status" value="1"/>
</dbReference>
<evidence type="ECO:0000256" key="5">
    <source>
        <dbReference type="ARBA" id="ARBA00022777"/>
    </source>
</evidence>
<dbReference type="SUPFAM" id="SSF52172">
    <property type="entry name" value="CheY-like"/>
    <property type="match status" value="1"/>
</dbReference>
<feature type="domain" description="PAS" evidence="10">
    <location>
        <begin position="620"/>
        <end position="690"/>
    </location>
</feature>
<keyword evidence="4" id="KW-0808">Transferase</keyword>
<dbReference type="Gene3D" id="1.10.287.130">
    <property type="match status" value="1"/>
</dbReference>